<evidence type="ECO:0000256" key="1">
    <source>
        <dbReference type="ARBA" id="ARBA00004651"/>
    </source>
</evidence>
<keyword evidence="10" id="KW-1185">Reference proteome</keyword>
<keyword evidence="2 7" id="KW-0813">Transport</keyword>
<dbReference type="SUPFAM" id="SSF161098">
    <property type="entry name" value="MetI-like"/>
    <property type="match status" value="1"/>
</dbReference>
<dbReference type="EMBL" id="JAAOCA010000013">
    <property type="protein sequence ID" value="MBD1599477.1"/>
    <property type="molecule type" value="Genomic_DNA"/>
</dbReference>
<evidence type="ECO:0000256" key="5">
    <source>
        <dbReference type="ARBA" id="ARBA00022989"/>
    </source>
</evidence>
<evidence type="ECO:0000256" key="3">
    <source>
        <dbReference type="ARBA" id="ARBA00022475"/>
    </source>
</evidence>
<evidence type="ECO:0000313" key="10">
    <source>
        <dbReference type="Proteomes" id="UP000805841"/>
    </source>
</evidence>
<keyword evidence="6 7" id="KW-0472">Membrane</keyword>
<name>A0ABR7Z230_9PSED</name>
<dbReference type="InterPro" id="IPR045621">
    <property type="entry name" value="BPD_transp_1_N"/>
</dbReference>
<evidence type="ECO:0000259" key="8">
    <source>
        <dbReference type="PROSITE" id="PS50928"/>
    </source>
</evidence>
<dbReference type="Pfam" id="PF00528">
    <property type="entry name" value="BPD_transp_1"/>
    <property type="match status" value="1"/>
</dbReference>
<keyword evidence="5 7" id="KW-1133">Transmembrane helix</keyword>
<feature type="domain" description="ABC transmembrane type-1" evidence="8">
    <location>
        <begin position="100"/>
        <end position="315"/>
    </location>
</feature>
<feature type="transmembrane region" description="Helical" evidence="7">
    <location>
        <begin position="292"/>
        <end position="318"/>
    </location>
</feature>
<dbReference type="PROSITE" id="PS50928">
    <property type="entry name" value="ABC_TM1"/>
    <property type="match status" value="1"/>
</dbReference>
<reference evidence="9 10" key="1">
    <citation type="journal article" date="2020" name="Insects">
        <title>Bacteria Belonging to Pseudomonas typographi sp. nov. from the Bark Beetle Ips typographus Have Genomic Potential to Aid in the Host Ecology.</title>
        <authorList>
            <person name="Peral-Aranega E."/>
            <person name="Saati-Santamaria Z."/>
            <person name="Kolarik M."/>
            <person name="Rivas R."/>
            <person name="Garcia-Fraile P."/>
        </authorList>
    </citation>
    <scope>NUCLEOTIDE SEQUENCE [LARGE SCALE GENOMIC DNA]</scope>
    <source>
        <strain evidence="9 10">CA3A</strain>
    </source>
</reference>
<dbReference type="Proteomes" id="UP000805841">
    <property type="component" value="Unassembled WGS sequence"/>
</dbReference>
<evidence type="ECO:0000256" key="6">
    <source>
        <dbReference type="ARBA" id="ARBA00023136"/>
    </source>
</evidence>
<comment type="similarity">
    <text evidence="7">Belongs to the binding-protein-dependent transport system permease family.</text>
</comment>
<keyword evidence="3" id="KW-1003">Cell membrane</keyword>
<comment type="caution">
    <text evidence="9">The sequence shown here is derived from an EMBL/GenBank/DDBJ whole genome shotgun (WGS) entry which is preliminary data.</text>
</comment>
<dbReference type="Pfam" id="PF19300">
    <property type="entry name" value="BPD_transp_1_N"/>
    <property type="match status" value="1"/>
</dbReference>
<dbReference type="CDD" id="cd06261">
    <property type="entry name" value="TM_PBP2"/>
    <property type="match status" value="1"/>
</dbReference>
<dbReference type="Gene3D" id="1.10.3720.10">
    <property type="entry name" value="MetI-like"/>
    <property type="match status" value="1"/>
</dbReference>
<feature type="transmembrane region" description="Helical" evidence="7">
    <location>
        <begin position="247"/>
        <end position="272"/>
    </location>
</feature>
<sequence>MPALAKYMLRRLAQLLPVALIIVLCSYMLLRMAPGDMVDVMAGESGSATPEYMAQLREQFDLNAPGYVLFGRYLNNLAHLDLGYSFRNNMQVAELIAQRVPATLTLMLVAVVIAAVLGISLGAVSARYRGRWLDEVISTLSTIGFATPVFWVGLLLIVVFSINLRWLPSAGMQTIGGVDGFWPSLLDRLRYMALPALSLSFFYLSIYVRMTRSAMLEVYGLDYVRTARAKGISELCIAVRHVLRNALLPLVTITGLQLGSLMGGSIVVETVFSWPGLGRLAFDAVFQRDINLLLGIFLCSSFLVILMNLLVDLLYAMLDPRIEIRS</sequence>
<comment type="subcellular location">
    <subcellularLocation>
        <location evidence="1 7">Cell membrane</location>
        <topology evidence="1 7">Multi-pass membrane protein</topology>
    </subcellularLocation>
</comment>
<feature type="transmembrane region" description="Helical" evidence="7">
    <location>
        <begin position="189"/>
        <end position="208"/>
    </location>
</feature>
<feature type="transmembrane region" description="Helical" evidence="7">
    <location>
        <begin position="104"/>
        <end position="124"/>
    </location>
</feature>
<evidence type="ECO:0000256" key="7">
    <source>
        <dbReference type="RuleBase" id="RU363032"/>
    </source>
</evidence>
<dbReference type="PANTHER" id="PTHR43163:SF9">
    <property type="entry name" value="ABC TRANSPORTER PERMEASE PROTEIN"/>
    <property type="match status" value="1"/>
</dbReference>
<dbReference type="InterPro" id="IPR000515">
    <property type="entry name" value="MetI-like"/>
</dbReference>
<evidence type="ECO:0000256" key="4">
    <source>
        <dbReference type="ARBA" id="ARBA00022692"/>
    </source>
</evidence>
<gene>
    <name evidence="9" type="ORF">HAQ05_12285</name>
</gene>
<accession>A0ABR7Z230</accession>
<feature type="transmembrane region" description="Helical" evidence="7">
    <location>
        <begin position="12"/>
        <end position="30"/>
    </location>
</feature>
<proteinExistence type="inferred from homology"/>
<dbReference type="InterPro" id="IPR035906">
    <property type="entry name" value="MetI-like_sf"/>
</dbReference>
<feature type="transmembrane region" description="Helical" evidence="7">
    <location>
        <begin position="136"/>
        <end position="162"/>
    </location>
</feature>
<protein>
    <submittedName>
        <fullName evidence="9">ABC transporter permease</fullName>
    </submittedName>
</protein>
<dbReference type="PANTHER" id="PTHR43163">
    <property type="entry name" value="DIPEPTIDE TRANSPORT SYSTEM PERMEASE PROTEIN DPPB-RELATED"/>
    <property type="match status" value="1"/>
</dbReference>
<evidence type="ECO:0000313" key="9">
    <source>
        <dbReference type="EMBL" id="MBD1599477.1"/>
    </source>
</evidence>
<dbReference type="RefSeq" id="WP_190420874.1">
    <property type="nucleotide sequence ID" value="NZ_JAAOCA010000013.1"/>
</dbReference>
<evidence type="ECO:0000256" key="2">
    <source>
        <dbReference type="ARBA" id="ARBA00022448"/>
    </source>
</evidence>
<keyword evidence="4 7" id="KW-0812">Transmembrane</keyword>
<organism evidence="9 10">
    <name type="scientific">Pseudomonas typographi</name>
    <dbReference type="NCBI Taxonomy" id="2715964"/>
    <lineage>
        <taxon>Bacteria</taxon>
        <taxon>Pseudomonadati</taxon>
        <taxon>Pseudomonadota</taxon>
        <taxon>Gammaproteobacteria</taxon>
        <taxon>Pseudomonadales</taxon>
        <taxon>Pseudomonadaceae</taxon>
        <taxon>Pseudomonas</taxon>
    </lineage>
</organism>